<dbReference type="SUPFAM" id="SSF52047">
    <property type="entry name" value="RNI-like"/>
    <property type="match status" value="1"/>
</dbReference>
<dbReference type="PANTHER" id="PTHR24112:SF9">
    <property type="entry name" value="PROTEIN PHOSPHATASE 1 REGULATORY SUBUNIT 37"/>
    <property type="match status" value="1"/>
</dbReference>
<evidence type="ECO:0000256" key="3">
    <source>
        <dbReference type="ARBA" id="ARBA00038315"/>
    </source>
</evidence>
<dbReference type="EMBL" id="OU893354">
    <property type="protein sequence ID" value="CAG9790605.1"/>
    <property type="molecule type" value="Genomic_DNA"/>
</dbReference>
<dbReference type="OrthoDB" id="10034042at2759"/>
<evidence type="ECO:0000313" key="6">
    <source>
        <dbReference type="Proteomes" id="UP001153714"/>
    </source>
</evidence>
<keyword evidence="2" id="KW-0677">Repeat</keyword>
<comment type="similarity">
    <text evidence="3">Belongs to the PPP1R37 family.</text>
</comment>
<feature type="region of interest" description="Disordered" evidence="4">
    <location>
        <begin position="224"/>
        <end position="265"/>
    </location>
</feature>
<dbReference type="Pfam" id="PF13516">
    <property type="entry name" value="LRR_6"/>
    <property type="match status" value="1"/>
</dbReference>
<dbReference type="InterPro" id="IPR051279">
    <property type="entry name" value="PP1-Reg/Actin-Interact_Protein"/>
</dbReference>
<name>A0A9N9R6M6_9NEOP</name>
<accession>A0A9N9R6M6</accession>
<dbReference type="Proteomes" id="UP001153714">
    <property type="component" value="Chromosome 23"/>
</dbReference>
<reference evidence="5" key="2">
    <citation type="submission" date="2022-10" db="EMBL/GenBank/DDBJ databases">
        <authorList>
            <consortium name="ENA_rothamsted_submissions"/>
            <consortium name="culmorum"/>
            <person name="King R."/>
        </authorList>
    </citation>
    <scope>NUCLEOTIDE SEQUENCE</scope>
</reference>
<feature type="compositionally biased region" description="Basic and acidic residues" evidence="4">
    <location>
        <begin position="235"/>
        <end position="263"/>
    </location>
</feature>
<gene>
    <name evidence="5" type="ORF">DIATSA_LOCUS8270</name>
</gene>
<protein>
    <submittedName>
        <fullName evidence="5">Uncharacterized protein</fullName>
    </submittedName>
</protein>
<dbReference type="PANTHER" id="PTHR24112">
    <property type="entry name" value="LEUCINE-RICH REPEAT, ISOFORM F-RELATED"/>
    <property type="match status" value="1"/>
</dbReference>
<dbReference type="Gene3D" id="3.80.10.10">
    <property type="entry name" value="Ribonuclease Inhibitor"/>
    <property type="match status" value="1"/>
</dbReference>
<evidence type="ECO:0000256" key="2">
    <source>
        <dbReference type="ARBA" id="ARBA00022737"/>
    </source>
</evidence>
<keyword evidence="6" id="KW-1185">Reference proteome</keyword>
<dbReference type="AlphaFoldDB" id="A0A9N9R6M6"/>
<keyword evidence="1" id="KW-0433">Leucine-rich repeat</keyword>
<dbReference type="CDD" id="cd13121">
    <property type="entry name" value="BF2867_like_C"/>
    <property type="match status" value="1"/>
</dbReference>
<evidence type="ECO:0000256" key="1">
    <source>
        <dbReference type="ARBA" id="ARBA00022614"/>
    </source>
</evidence>
<dbReference type="SMART" id="SM00368">
    <property type="entry name" value="LRR_RI"/>
    <property type="match status" value="2"/>
</dbReference>
<dbReference type="InterPro" id="IPR032675">
    <property type="entry name" value="LRR_dom_sf"/>
</dbReference>
<sequence length="409" mass="45174">MARRRLTAYYIRSRYSIPFFMSKGKMRYALSRLPDRALEGVLNSPPMRVRELPETSIGGVVRAPRLTLSDCILQGSAPADALEAVLRKVQFRRLEIDHAALDDEGAVKLSELEVSEGPLEASHAPVLARALRPLACRLRALCLQRVSLSGEPLLCLVIALKTNSSVRELRLGDNRLTASDASHIASLLRLNTRLQLLDLSNNQIQDAGAGHIFNALVEQAALSPPAPDPASFTKGRYDHTHDHSESNYTHDHSESSNSHDHMSRKPLTITVSRTTLMITVSRKTLTITVSRTTLKITVSRTKLTITLSRTTLTITVSRTTLTITVSGTTLTITVSRIIKGSKEVGGYEASGVAFLVLWNNQLTRNCSVHLSKALRLKTVLDEWALVPYIKKVGVYIAARWRNGYAPKLE</sequence>
<organism evidence="5 6">
    <name type="scientific">Diatraea saccharalis</name>
    <name type="common">sugarcane borer</name>
    <dbReference type="NCBI Taxonomy" id="40085"/>
    <lineage>
        <taxon>Eukaryota</taxon>
        <taxon>Metazoa</taxon>
        <taxon>Ecdysozoa</taxon>
        <taxon>Arthropoda</taxon>
        <taxon>Hexapoda</taxon>
        <taxon>Insecta</taxon>
        <taxon>Pterygota</taxon>
        <taxon>Neoptera</taxon>
        <taxon>Endopterygota</taxon>
        <taxon>Lepidoptera</taxon>
        <taxon>Glossata</taxon>
        <taxon>Ditrysia</taxon>
        <taxon>Pyraloidea</taxon>
        <taxon>Crambidae</taxon>
        <taxon>Crambinae</taxon>
        <taxon>Diatraea</taxon>
    </lineage>
</organism>
<dbReference type="InterPro" id="IPR001611">
    <property type="entry name" value="Leu-rich_rpt"/>
</dbReference>
<reference evidence="5" key="1">
    <citation type="submission" date="2021-12" db="EMBL/GenBank/DDBJ databases">
        <authorList>
            <person name="King R."/>
        </authorList>
    </citation>
    <scope>NUCLEOTIDE SEQUENCE</scope>
</reference>
<proteinExistence type="inferred from homology"/>
<evidence type="ECO:0000256" key="4">
    <source>
        <dbReference type="SAM" id="MobiDB-lite"/>
    </source>
</evidence>
<evidence type="ECO:0000313" key="5">
    <source>
        <dbReference type="EMBL" id="CAG9790605.1"/>
    </source>
</evidence>